<dbReference type="Proteomes" id="UP001060085">
    <property type="component" value="Linkage Group LG04"/>
</dbReference>
<comment type="caution">
    <text evidence="1">The sequence shown here is derived from an EMBL/GenBank/DDBJ whole genome shotgun (WGS) entry which is preliminary data.</text>
</comment>
<proteinExistence type="predicted"/>
<evidence type="ECO:0000313" key="2">
    <source>
        <dbReference type="Proteomes" id="UP001060085"/>
    </source>
</evidence>
<protein>
    <submittedName>
        <fullName evidence="1">Uncharacterized protein</fullName>
    </submittedName>
</protein>
<name>A0ACC0B7P7_CATRO</name>
<organism evidence="1 2">
    <name type="scientific">Catharanthus roseus</name>
    <name type="common">Madagascar periwinkle</name>
    <name type="synonym">Vinca rosea</name>
    <dbReference type="NCBI Taxonomy" id="4058"/>
    <lineage>
        <taxon>Eukaryota</taxon>
        <taxon>Viridiplantae</taxon>
        <taxon>Streptophyta</taxon>
        <taxon>Embryophyta</taxon>
        <taxon>Tracheophyta</taxon>
        <taxon>Spermatophyta</taxon>
        <taxon>Magnoliopsida</taxon>
        <taxon>eudicotyledons</taxon>
        <taxon>Gunneridae</taxon>
        <taxon>Pentapetalae</taxon>
        <taxon>asterids</taxon>
        <taxon>lamiids</taxon>
        <taxon>Gentianales</taxon>
        <taxon>Apocynaceae</taxon>
        <taxon>Rauvolfioideae</taxon>
        <taxon>Vinceae</taxon>
        <taxon>Catharanthinae</taxon>
        <taxon>Catharanthus</taxon>
    </lineage>
</organism>
<evidence type="ECO:0000313" key="1">
    <source>
        <dbReference type="EMBL" id="KAI5668652.1"/>
    </source>
</evidence>
<sequence>MASSRFRICLFLVLFSLLGSISYASSGSEQSESKEEFVVTLENSNFTDFVSKHKFIVVEFYAPWCGHCQKLAPEFEKAASVLSKEDPPIILAKVDANEESNKVLASEFEVQSYPTIKILRYGGSVSQEYKGPRDADGIVAYVKKEAGPASAELKSAEDVTSLLDTKKIVIVGIFPEFSGEKFENFTNLAERLRADYEFLHTSDAKLLPSGELLAAGPLVRLFKHFDELVIDFQEFNVDALERLIGESSIPTVTVFDKDQNNHPYVIKFFSSPDSKAMLFLNFSGEKFDIFKSKYEDVAKQYKGDGISFLMGDVEASKGAFQYFGLREEQTPLILIQQEDSEKYLRANVEPDQIMAWVKEFKDGNLQPFRKSEPIPEVNNEPVKVVVADTLEDMVFKSGKNVLLEFYAPWCGHCKKLAPILDEVAVSFENDADVVIAKMDATANDVSNAAFDIQGYPTLYFKSASGNIVPYEGNRTKEDIIDFIQKNRDRATQQESRKDEL</sequence>
<accession>A0ACC0B7P7</accession>
<keyword evidence="2" id="KW-1185">Reference proteome</keyword>
<reference evidence="2" key="1">
    <citation type="journal article" date="2023" name="Nat. Plants">
        <title>Single-cell RNA sequencing provides a high-resolution roadmap for understanding the multicellular compartmentation of specialized metabolism.</title>
        <authorList>
            <person name="Sun S."/>
            <person name="Shen X."/>
            <person name="Li Y."/>
            <person name="Li Y."/>
            <person name="Wang S."/>
            <person name="Li R."/>
            <person name="Zhang H."/>
            <person name="Shen G."/>
            <person name="Guo B."/>
            <person name="Wei J."/>
            <person name="Xu J."/>
            <person name="St-Pierre B."/>
            <person name="Chen S."/>
            <person name="Sun C."/>
        </authorList>
    </citation>
    <scope>NUCLEOTIDE SEQUENCE [LARGE SCALE GENOMIC DNA]</scope>
</reference>
<dbReference type="EMBL" id="CM044704">
    <property type="protein sequence ID" value="KAI5668652.1"/>
    <property type="molecule type" value="Genomic_DNA"/>
</dbReference>
<gene>
    <name evidence="1" type="ORF">M9H77_18505</name>
</gene>